<dbReference type="EMBL" id="JAEFCI010007215">
    <property type="protein sequence ID" value="KAG5459200.1"/>
    <property type="molecule type" value="Genomic_DNA"/>
</dbReference>
<accession>A0A8H8DI53</accession>
<name>A0A8H8DI53_9FUNG</name>
<reference evidence="2 3" key="1">
    <citation type="journal article" name="Sci. Rep.">
        <title>Genome-scale phylogenetic analyses confirm Olpidium as the closest living zoosporic fungus to the non-flagellated, terrestrial fungi.</title>
        <authorList>
            <person name="Chang Y."/>
            <person name="Rochon D."/>
            <person name="Sekimoto S."/>
            <person name="Wang Y."/>
            <person name="Chovatia M."/>
            <person name="Sandor L."/>
            <person name="Salamov A."/>
            <person name="Grigoriev I.V."/>
            <person name="Stajich J.E."/>
            <person name="Spatafora J.W."/>
        </authorList>
    </citation>
    <scope>NUCLEOTIDE SEQUENCE [LARGE SCALE GENOMIC DNA]</scope>
    <source>
        <strain evidence="2">S191</strain>
    </source>
</reference>
<evidence type="ECO:0008006" key="4">
    <source>
        <dbReference type="Google" id="ProtNLM"/>
    </source>
</evidence>
<dbReference type="Proteomes" id="UP000673691">
    <property type="component" value="Unassembled WGS sequence"/>
</dbReference>
<organism evidence="2 3">
    <name type="scientific">Olpidium bornovanus</name>
    <dbReference type="NCBI Taxonomy" id="278681"/>
    <lineage>
        <taxon>Eukaryota</taxon>
        <taxon>Fungi</taxon>
        <taxon>Fungi incertae sedis</taxon>
        <taxon>Olpidiomycota</taxon>
        <taxon>Olpidiomycotina</taxon>
        <taxon>Olpidiomycetes</taxon>
        <taxon>Olpidiales</taxon>
        <taxon>Olpidiaceae</taxon>
        <taxon>Olpidium</taxon>
    </lineage>
</organism>
<feature type="non-terminal residue" evidence="2">
    <location>
        <position position="1"/>
    </location>
</feature>
<protein>
    <recommendedName>
        <fullName evidence="4">RING-type domain-containing protein</fullName>
    </recommendedName>
</protein>
<sequence length="606" mass="65124">LPLRLFPHLHELRVRRCESLTVSLSGNLPNDDLATPWSTGWESKPPDYLLSIDETRQSWNKLVTLDLAWSSASSYDVTKATTQCLALRHMSLRNAKKIYLDELEQEFAALLQTRQEAGSTRTGICALRSLDITAVPATAWSPVEDGMDSPTSVAALRLQGLLGSPLLFDARVELDLFPCARCGARFVLDRECCICRRKDLDLCRACRRADAAVCHCGAAVCRDCRLYKCAAPATHSRNPARSSNSWYCQFCAYSAVCADCGSVRFAQTGDDLRHLIDSCPGPLCRGAVYCRSSPNRCRPVDFTVVCPVNSGREPCTRDFCEECVGHIAHARGNPEHQNLLTGSSSEESEGGSYLEAPSYVNHVRCETCGAEYCRHCADGRGHFADPACPRSCSNPLHRPLLDRCAICAKQVCQGCGDVTNCDIDPYDAPGRMITFFPRLDRCGGCRRVLCKSCRENAAAAAAAAARGRDPGARTGWRAPSHPCPVCGWRGRVLGFRQKDFTGGGGIGGGGGRLLPGAAAQPRGRAGHGPGLRARAAGGGEAPAGGPARVLVPRKRPCAGPDAAGARAPQQVPGGATPPPLPALQKAASAEPRRCRRLSSRARSLER</sequence>
<feature type="region of interest" description="Disordered" evidence="1">
    <location>
        <begin position="503"/>
        <end position="606"/>
    </location>
</feature>
<evidence type="ECO:0000256" key="1">
    <source>
        <dbReference type="SAM" id="MobiDB-lite"/>
    </source>
</evidence>
<comment type="caution">
    <text evidence="2">The sequence shown here is derived from an EMBL/GenBank/DDBJ whole genome shotgun (WGS) entry which is preliminary data.</text>
</comment>
<proteinExistence type="predicted"/>
<keyword evidence="3" id="KW-1185">Reference proteome</keyword>
<evidence type="ECO:0000313" key="3">
    <source>
        <dbReference type="Proteomes" id="UP000673691"/>
    </source>
</evidence>
<gene>
    <name evidence="2" type="ORF">BJ554DRAFT_425</name>
</gene>
<evidence type="ECO:0000313" key="2">
    <source>
        <dbReference type="EMBL" id="KAG5459200.1"/>
    </source>
</evidence>
<feature type="compositionally biased region" description="Gly residues" evidence="1">
    <location>
        <begin position="503"/>
        <end position="513"/>
    </location>
</feature>
<dbReference type="AlphaFoldDB" id="A0A8H8DI53"/>